<evidence type="ECO:0000256" key="1">
    <source>
        <dbReference type="ARBA" id="ARBA00004123"/>
    </source>
</evidence>
<feature type="compositionally biased region" description="Basic and acidic residues" evidence="4">
    <location>
        <begin position="236"/>
        <end position="246"/>
    </location>
</feature>
<name>A0A9P6TGR0_9BASI</name>
<organism evidence="6 7">
    <name type="scientific">Cronartium quercuum f. sp. fusiforme G11</name>
    <dbReference type="NCBI Taxonomy" id="708437"/>
    <lineage>
        <taxon>Eukaryota</taxon>
        <taxon>Fungi</taxon>
        <taxon>Dikarya</taxon>
        <taxon>Basidiomycota</taxon>
        <taxon>Pucciniomycotina</taxon>
        <taxon>Pucciniomycetes</taxon>
        <taxon>Pucciniales</taxon>
        <taxon>Coleosporiaceae</taxon>
        <taxon>Cronartium</taxon>
    </lineage>
</organism>
<dbReference type="Pfam" id="PF04003">
    <property type="entry name" value="Utp12"/>
    <property type="match status" value="1"/>
</dbReference>
<dbReference type="EMBL" id="MU167211">
    <property type="protein sequence ID" value="KAG0151717.1"/>
    <property type="molecule type" value="Genomic_DNA"/>
</dbReference>
<evidence type="ECO:0000313" key="7">
    <source>
        <dbReference type="Proteomes" id="UP000886653"/>
    </source>
</evidence>
<dbReference type="InterPro" id="IPR052414">
    <property type="entry name" value="U3_snoRNA-assoc_WDR"/>
</dbReference>
<comment type="similarity">
    <text evidence="3">Belongs to the UTP5 family.</text>
</comment>
<dbReference type="GO" id="GO:0000462">
    <property type="term" value="P:maturation of SSU-rRNA from tricistronic rRNA transcript (SSU-rRNA, 5.8S rRNA, LSU-rRNA)"/>
    <property type="evidence" value="ECO:0007669"/>
    <property type="project" value="TreeGrafter"/>
</dbReference>
<evidence type="ECO:0000259" key="5">
    <source>
        <dbReference type="Pfam" id="PF04003"/>
    </source>
</evidence>
<reference evidence="6" key="1">
    <citation type="submission" date="2013-11" db="EMBL/GenBank/DDBJ databases">
        <title>Genome sequence of the fusiform rust pathogen reveals effectors for host alternation and coevolution with pine.</title>
        <authorList>
            <consortium name="DOE Joint Genome Institute"/>
            <person name="Smith K."/>
            <person name="Pendleton A."/>
            <person name="Kubisiak T."/>
            <person name="Anderson C."/>
            <person name="Salamov A."/>
            <person name="Aerts A."/>
            <person name="Riley R."/>
            <person name="Clum A."/>
            <person name="Lindquist E."/>
            <person name="Ence D."/>
            <person name="Campbell M."/>
            <person name="Kronenberg Z."/>
            <person name="Feau N."/>
            <person name="Dhillon B."/>
            <person name="Hamelin R."/>
            <person name="Burleigh J."/>
            <person name="Smith J."/>
            <person name="Yandell M."/>
            <person name="Nelson C."/>
            <person name="Grigoriev I."/>
            <person name="Davis J."/>
        </authorList>
    </citation>
    <scope>NUCLEOTIDE SEQUENCE</scope>
    <source>
        <strain evidence="6">G11</strain>
    </source>
</reference>
<evidence type="ECO:0000256" key="3">
    <source>
        <dbReference type="ARBA" id="ARBA00038335"/>
    </source>
</evidence>
<evidence type="ECO:0000256" key="2">
    <source>
        <dbReference type="ARBA" id="ARBA00023242"/>
    </source>
</evidence>
<feature type="region of interest" description="Disordered" evidence="4">
    <location>
        <begin position="1"/>
        <end position="50"/>
    </location>
</feature>
<dbReference type="GO" id="GO:0005730">
    <property type="term" value="C:nucleolus"/>
    <property type="evidence" value="ECO:0007669"/>
    <property type="project" value="TreeGrafter"/>
</dbReference>
<gene>
    <name evidence="6" type="ORF">CROQUDRAFT_71450</name>
</gene>
<accession>A0A9P6TGR0</accession>
<keyword evidence="2" id="KW-0539">Nucleus</keyword>
<dbReference type="Proteomes" id="UP000886653">
    <property type="component" value="Unassembled WGS sequence"/>
</dbReference>
<keyword evidence="7" id="KW-1185">Reference proteome</keyword>
<protein>
    <recommendedName>
        <fullName evidence="5">Small-subunit processome Utp12 domain-containing protein</fullName>
    </recommendedName>
</protein>
<feature type="compositionally biased region" description="Basic and acidic residues" evidence="4">
    <location>
        <begin position="17"/>
        <end position="50"/>
    </location>
</feature>
<feature type="compositionally biased region" description="Acidic residues" evidence="4">
    <location>
        <begin position="331"/>
        <end position="387"/>
    </location>
</feature>
<feature type="region of interest" description="Disordered" evidence="4">
    <location>
        <begin position="214"/>
        <end position="387"/>
    </location>
</feature>
<proteinExistence type="inferred from homology"/>
<feature type="domain" description="Small-subunit processome Utp12" evidence="5">
    <location>
        <begin position="92"/>
        <end position="206"/>
    </location>
</feature>
<feature type="compositionally biased region" description="Acidic residues" evidence="4">
    <location>
        <begin position="276"/>
        <end position="293"/>
    </location>
</feature>
<evidence type="ECO:0000256" key="4">
    <source>
        <dbReference type="SAM" id="MobiDB-lite"/>
    </source>
</evidence>
<dbReference type="OrthoDB" id="30195at2759"/>
<comment type="subcellular location">
    <subcellularLocation>
        <location evidence="1">Nucleus</location>
    </subcellularLocation>
</comment>
<comment type="caution">
    <text evidence="6">The sequence shown here is derived from an EMBL/GenBank/DDBJ whole genome shotgun (WGS) entry which is preliminary data.</text>
</comment>
<dbReference type="InterPro" id="IPR007148">
    <property type="entry name" value="SSU_processome_Utp12"/>
</dbReference>
<sequence>MVTLTNGVTPKRPRTQKTTEEDTNNDRMEDSEASSSHESDKEETHQEPAQESFADRLKILNINEADPPKPNGIRVPVNSLAQTLVQALNSADSKLLETCLFQTKKSLMPNTLRRIPKPLVHTLIEQLIISLNKKKRGAGEGATVATVRRTKTLIEWVRQLLLIHMSYLITIPALVTKLTTLHSSLQKRLVLHSKLLSLNGRLELVLNQIEQNKSSGPAKFPTIAISNPKQPLPESRPTRRFKDPKAVKTRAPVKYVEGESTDEDEETAKASKSQEESEGSEDEDEASEDEGSIEDVVLGSESDSDTSDGSSEADLPLPKSAKKNKLQVSEELFDLEAELSGSDEDEDYDDDDDDEYDEDEDDEDDDDMADFIDDGVDDDSEDDDESD</sequence>
<dbReference type="PANTHER" id="PTHR44267:SF1">
    <property type="entry name" value="WD REPEAT-CONTAINING PROTEIN 43"/>
    <property type="match status" value="1"/>
</dbReference>
<evidence type="ECO:0000313" key="6">
    <source>
        <dbReference type="EMBL" id="KAG0151717.1"/>
    </source>
</evidence>
<dbReference type="PANTHER" id="PTHR44267">
    <property type="entry name" value="WD REPEAT-CONTAINING PROTEIN 43"/>
    <property type="match status" value="1"/>
</dbReference>
<dbReference type="AlphaFoldDB" id="A0A9P6TGR0"/>